<dbReference type="EMBL" id="OC332333">
    <property type="protein sequence ID" value="CAD7417772.1"/>
    <property type="molecule type" value="Genomic_DNA"/>
</dbReference>
<keyword evidence="1" id="KW-0732">Signal</keyword>
<dbReference type="AlphaFoldDB" id="A0A7R9HDF8"/>
<gene>
    <name evidence="2" type="ORF">TCEB3V08_LOCUS13051</name>
</gene>
<sequence>MNVKMVHLLTTVLVSTMTTLSYASRSAQLDNYIRIRNNYLIPLAQAASEAYNTSFDDVFKVLDYYGLNGGFCHADDILRIYYSLEPIINEEGPLWVANRLYHLDRILDMDVSLVKMTFDTYRLFADTKWITPAIV</sequence>
<evidence type="ECO:0000256" key="1">
    <source>
        <dbReference type="SAM" id="SignalP"/>
    </source>
</evidence>
<reference evidence="2" key="1">
    <citation type="submission" date="2020-11" db="EMBL/GenBank/DDBJ databases">
        <authorList>
            <person name="Tran Van P."/>
        </authorList>
    </citation>
    <scope>NUCLEOTIDE SEQUENCE</scope>
</reference>
<proteinExistence type="predicted"/>
<accession>A0A7R9HDF8</accession>
<protein>
    <submittedName>
        <fullName evidence="2">Uncharacterized protein</fullName>
    </submittedName>
</protein>
<feature type="signal peptide" evidence="1">
    <location>
        <begin position="1"/>
        <end position="23"/>
    </location>
</feature>
<name>A0A7R9HDF8_TIMCR</name>
<feature type="chain" id="PRO_5030587860" evidence="1">
    <location>
        <begin position="24"/>
        <end position="135"/>
    </location>
</feature>
<organism evidence="2">
    <name type="scientific">Timema cristinae</name>
    <name type="common">Walking stick</name>
    <dbReference type="NCBI Taxonomy" id="61476"/>
    <lineage>
        <taxon>Eukaryota</taxon>
        <taxon>Metazoa</taxon>
        <taxon>Ecdysozoa</taxon>
        <taxon>Arthropoda</taxon>
        <taxon>Hexapoda</taxon>
        <taxon>Insecta</taxon>
        <taxon>Pterygota</taxon>
        <taxon>Neoptera</taxon>
        <taxon>Polyneoptera</taxon>
        <taxon>Phasmatodea</taxon>
        <taxon>Timematodea</taxon>
        <taxon>Timematoidea</taxon>
        <taxon>Timematidae</taxon>
        <taxon>Timema</taxon>
    </lineage>
</organism>
<evidence type="ECO:0000313" key="2">
    <source>
        <dbReference type="EMBL" id="CAD7417772.1"/>
    </source>
</evidence>